<gene>
    <name evidence="1" type="ORF">rCG_26940</name>
</gene>
<dbReference type="Proteomes" id="UP000234681">
    <property type="component" value="Chromosome 3"/>
</dbReference>
<dbReference type="EMBL" id="CH473949">
    <property type="protein sequence ID" value="EDL79828.1"/>
    <property type="molecule type" value="Genomic_DNA"/>
</dbReference>
<proteinExistence type="predicted"/>
<sequence>MDSSLWFWFTFPRSDCALTFKRVLVLGIWDST</sequence>
<evidence type="ECO:0000313" key="1">
    <source>
        <dbReference type="EMBL" id="EDL79828.1"/>
    </source>
</evidence>
<reference evidence="2" key="1">
    <citation type="submission" date="2005-09" db="EMBL/GenBank/DDBJ databases">
        <authorList>
            <person name="Mural R.J."/>
            <person name="Li P.W."/>
            <person name="Adams M.D."/>
            <person name="Amanatides P.G."/>
            <person name="Baden-Tillson H."/>
            <person name="Barnstead M."/>
            <person name="Chin S.H."/>
            <person name="Dew I."/>
            <person name="Evans C.A."/>
            <person name="Ferriera S."/>
            <person name="Flanigan M."/>
            <person name="Fosler C."/>
            <person name="Glodek A."/>
            <person name="Gu Z."/>
            <person name="Holt R.A."/>
            <person name="Jennings D."/>
            <person name="Kraft C.L."/>
            <person name="Lu F."/>
            <person name="Nguyen T."/>
            <person name="Nusskern D.R."/>
            <person name="Pfannkoch C.M."/>
            <person name="Sitter C."/>
            <person name="Sutton G.G."/>
            <person name="Venter J.C."/>
            <person name="Wang Z."/>
            <person name="Woodage T."/>
            <person name="Zheng X.H."/>
            <person name="Zhong F."/>
        </authorList>
    </citation>
    <scope>NUCLEOTIDE SEQUENCE [LARGE SCALE GENOMIC DNA]</scope>
    <source>
        <strain>BN</strain>
        <strain evidence="2">Sprague-Dawley</strain>
    </source>
</reference>
<evidence type="ECO:0000313" key="2">
    <source>
        <dbReference type="Proteomes" id="UP000234681"/>
    </source>
</evidence>
<dbReference type="AlphaFoldDB" id="A6HP77"/>
<protein>
    <submittedName>
        <fullName evidence="1">RCG26940</fullName>
    </submittedName>
</protein>
<name>A6HP77_RAT</name>
<organism evidence="1 2">
    <name type="scientific">Rattus norvegicus</name>
    <name type="common">Rat</name>
    <dbReference type="NCBI Taxonomy" id="10116"/>
    <lineage>
        <taxon>Eukaryota</taxon>
        <taxon>Metazoa</taxon>
        <taxon>Chordata</taxon>
        <taxon>Craniata</taxon>
        <taxon>Vertebrata</taxon>
        <taxon>Euteleostomi</taxon>
        <taxon>Mammalia</taxon>
        <taxon>Eutheria</taxon>
        <taxon>Euarchontoglires</taxon>
        <taxon>Glires</taxon>
        <taxon>Rodentia</taxon>
        <taxon>Myomorpha</taxon>
        <taxon>Muroidea</taxon>
        <taxon>Muridae</taxon>
        <taxon>Murinae</taxon>
        <taxon>Rattus</taxon>
    </lineage>
</organism>
<accession>A6HP77</accession>